<dbReference type="PRINTS" id="PR01210">
    <property type="entry name" value="GGTRANSPTASE"/>
</dbReference>
<dbReference type="InterPro" id="IPR000101">
    <property type="entry name" value="GGT_peptidase"/>
</dbReference>
<evidence type="ECO:0000256" key="5">
    <source>
        <dbReference type="PIRSR" id="PIRSR600101-1"/>
    </source>
</evidence>
<keyword evidence="7 10" id="KW-0808">Transferase</keyword>
<dbReference type="GO" id="GO:0006750">
    <property type="term" value="P:glutathione biosynthetic process"/>
    <property type="evidence" value="ECO:0007669"/>
    <property type="project" value="UniProtKB-KW"/>
</dbReference>
<evidence type="ECO:0000256" key="4">
    <source>
        <dbReference type="ARBA" id="ARBA00047417"/>
    </source>
</evidence>
<keyword evidence="7" id="KW-0378">Hydrolase</keyword>
<reference evidence="10 11" key="1">
    <citation type="submission" date="2019-02" db="EMBL/GenBank/DDBJ databases">
        <title>Deep-cultivation of Planctomycetes and their phenomic and genomic characterization uncovers novel biology.</title>
        <authorList>
            <person name="Wiegand S."/>
            <person name="Jogler M."/>
            <person name="Boedeker C."/>
            <person name="Pinto D."/>
            <person name="Vollmers J."/>
            <person name="Rivas-Marin E."/>
            <person name="Kohn T."/>
            <person name="Peeters S.H."/>
            <person name="Heuer A."/>
            <person name="Rast P."/>
            <person name="Oberbeckmann S."/>
            <person name="Bunk B."/>
            <person name="Jeske O."/>
            <person name="Meyerdierks A."/>
            <person name="Storesund J.E."/>
            <person name="Kallscheuer N."/>
            <person name="Luecker S."/>
            <person name="Lage O.M."/>
            <person name="Pohl T."/>
            <person name="Merkel B.J."/>
            <person name="Hornburger P."/>
            <person name="Mueller R.-W."/>
            <person name="Bruemmer F."/>
            <person name="Labrenz M."/>
            <person name="Spormann A.M."/>
            <person name="Op Den Camp H."/>
            <person name="Overmann J."/>
            <person name="Amann R."/>
            <person name="Jetten M.S.M."/>
            <person name="Mascher T."/>
            <person name="Medema M.H."/>
            <person name="Devos D.P."/>
            <person name="Kaster A.-K."/>
            <person name="Ovreas L."/>
            <person name="Rohde M."/>
            <person name="Galperin M.Y."/>
            <person name="Jogler C."/>
        </authorList>
    </citation>
    <scope>NUCLEOTIDE SEQUENCE [LARGE SCALE GENOMIC DNA]</scope>
    <source>
        <strain evidence="10 11">Pla144</strain>
    </source>
</reference>
<dbReference type="NCBIfam" id="TIGR00066">
    <property type="entry name" value="g_glut_trans"/>
    <property type="match status" value="1"/>
</dbReference>
<comment type="catalytic activity">
    <reaction evidence="1 7">
        <text>an S-substituted glutathione + H2O = an S-substituted L-cysteinylglycine + L-glutamate</text>
        <dbReference type="Rhea" id="RHEA:59468"/>
        <dbReference type="ChEBI" id="CHEBI:15377"/>
        <dbReference type="ChEBI" id="CHEBI:29985"/>
        <dbReference type="ChEBI" id="CHEBI:90779"/>
        <dbReference type="ChEBI" id="CHEBI:143103"/>
        <dbReference type="EC" id="3.4.19.13"/>
    </reaction>
</comment>
<feature type="signal peptide" evidence="9">
    <location>
        <begin position="1"/>
        <end position="24"/>
    </location>
</feature>
<dbReference type="Gene3D" id="3.60.20.40">
    <property type="match status" value="1"/>
</dbReference>
<dbReference type="Gene3D" id="1.10.246.130">
    <property type="match status" value="1"/>
</dbReference>
<dbReference type="EC" id="3.4.19.13" evidence="7"/>
<comment type="subunit">
    <text evidence="7">This enzyme consists of two polypeptide chains, which are synthesized in precursor form from a single polypeptide.</text>
</comment>
<dbReference type="OrthoDB" id="9781342at2"/>
<feature type="binding site" evidence="6">
    <location>
        <begin position="445"/>
        <end position="446"/>
    </location>
    <ligand>
        <name>L-glutamate</name>
        <dbReference type="ChEBI" id="CHEBI:29985"/>
    </ligand>
</feature>
<feature type="binding site" evidence="6">
    <location>
        <position position="468"/>
    </location>
    <ligand>
        <name>L-glutamate</name>
        <dbReference type="ChEBI" id="CHEBI:29985"/>
    </ligand>
</feature>
<comment type="similarity">
    <text evidence="7">Belongs to the gamma-glutamyltransferase family.</text>
</comment>
<dbReference type="UniPathway" id="UPA00204"/>
<dbReference type="InterPro" id="IPR051792">
    <property type="entry name" value="GGT_bact"/>
</dbReference>
<comment type="caution">
    <text evidence="10">The sequence shown here is derived from an EMBL/GenBank/DDBJ whole genome shotgun (WGS) entry which is preliminary data.</text>
</comment>
<accession>A0A5C6CN40</accession>
<organism evidence="10 11">
    <name type="scientific">Bythopirellula polymerisocia</name>
    <dbReference type="NCBI Taxonomy" id="2528003"/>
    <lineage>
        <taxon>Bacteria</taxon>
        <taxon>Pseudomonadati</taxon>
        <taxon>Planctomycetota</taxon>
        <taxon>Planctomycetia</taxon>
        <taxon>Pirellulales</taxon>
        <taxon>Lacipirellulaceae</taxon>
        <taxon>Bythopirellula</taxon>
    </lineage>
</organism>
<dbReference type="FunFam" id="3.60.20.40:FF:000001">
    <property type="entry name" value="Gamma-glutamyltranspeptidase 1"/>
    <property type="match status" value="1"/>
</dbReference>
<dbReference type="EMBL" id="SJPS01000005">
    <property type="protein sequence ID" value="TWU24506.1"/>
    <property type="molecule type" value="Genomic_DNA"/>
</dbReference>
<dbReference type="GO" id="GO:0036374">
    <property type="term" value="F:glutathione hydrolase activity"/>
    <property type="evidence" value="ECO:0007669"/>
    <property type="project" value="UniProtKB-UniRule"/>
</dbReference>
<evidence type="ECO:0000313" key="10">
    <source>
        <dbReference type="EMBL" id="TWU24506.1"/>
    </source>
</evidence>
<evidence type="ECO:0000256" key="9">
    <source>
        <dbReference type="SAM" id="SignalP"/>
    </source>
</evidence>
<dbReference type="GO" id="GO:0103068">
    <property type="term" value="F:leukotriene C4 gamma-glutamyl transferase activity"/>
    <property type="evidence" value="ECO:0007669"/>
    <property type="project" value="UniProtKB-EC"/>
</dbReference>
<keyword evidence="7" id="KW-0865">Zymogen</keyword>
<sequence length="573" mass="61283" precursor="true">METRLTLLGLLSLTTLLLNMTSLAADAVDECVVASVNPLATQAGLDAFEQGGNAVDAAIATALTLGVVDNHNSGLGGGCFILIRLPDGSLAAIDGREKAPAAATRDMYVREGVAQPELSTTGPLAVAVPGALAAYSLALEKYGKRTLPELILPAAEIAEKGFAIDRVYSGKLAREAKTLARLSGGKNPLLRQDGNPYSEGEVLRQPDLANSYRQIAEHGLDWFYRGEFAQQVGQWMAEHDGILTAADFATYEPVEREPLVTTYRDWQIIGFPPPSSGGVHVAQILNILENFDLAQEYERDPVRATHIVIEAMKLAFVDRAYWLGDADFVEVPRELIGKDYAKTLAERIDPQKARPVPLHGVPPRAKEKVFGKHTTHISAADSEGYWVAITATVNTTFGSKVIVPGTGIVLNNEMDDFSSQPGVPNAFGLVGAENNAIAPGKRPLSSMSPTIVLDKQGKPILTVGAAGGPKIITQVLQTLLRHLDLQEELPAAVAAPRVHHQWHPDSVLAEAAVPAKIIEGLKQKGHKIESIDSSGVTQAVGLDSKGKLTGVHDPRVPGKAGTVTREQKKQSRN</sequence>
<evidence type="ECO:0000256" key="6">
    <source>
        <dbReference type="PIRSR" id="PIRSR600101-2"/>
    </source>
</evidence>
<dbReference type="SUPFAM" id="SSF56235">
    <property type="entry name" value="N-terminal nucleophile aminohydrolases (Ntn hydrolases)"/>
    <property type="match status" value="1"/>
</dbReference>
<evidence type="ECO:0000256" key="7">
    <source>
        <dbReference type="RuleBase" id="RU368036"/>
    </source>
</evidence>
<gene>
    <name evidence="10" type="primary">ggt_2</name>
    <name evidence="10" type="ORF">Pla144_33900</name>
</gene>
<dbReference type="RefSeq" id="WP_146451751.1">
    <property type="nucleotide sequence ID" value="NZ_SJPS01000005.1"/>
</dbReference>
<dbReference type="InterPro" id="IPR043137">
    <property type="entry name" value="GGT_ssub_C"/>
</dbReference>
<dbReference type="PANTHER" id="PTHR43199:SF6">
    <property type="entry name" value="GLUTATHIONE HYDROLASE PROENZYME"/>
    <property type="match status" value="1"/>
</dbReference>
<feature type="binding site" evidence="6">
    <location>
        <position position="416"/>
    </location>
    <ligand>
        <name>L-glutamate</name>
        <dbReference type="ChEBI" id="CHEBI:29985"/>
    </ligand>
</feature>
<comment type="pathway">
    <text evidence="7">Sulfur metabolism; glutathione metabolism.</text>
</comment>
<comment type="catalytic activity">
    <reaction evidence="4 7">
        <text>an N-terminal (5-L-glutamyl)-[peptide] + an alpha-amino acid = 5-L-glutamyl amino acid + an N-terminal L-alpha-aminoacyl-[peptide]</text>
        <dbReference type="Rhea" id="RHEA:23904"/>
        <dbReference type="Rhea" id="RHEA-COMP:9780"/>
        <dbReference type="Rhea" id="RHEA-COMP:9795"/>
        <dbReference type="ChEBI" id="CHEBI:77644"/>
        <dbReference type="ChEBI" id="CHEBI:78597"/>
        <dbReference type="ChEBI" id="CHEBI:78599"/>
        <dbReference type="ChEBI" id="CHEBI:78608"/>
        <dbReference type="EC" id="2.3.2.2"/>
    </reaction>
</comment>
<evidence type="ECO:0000256" key="8">
    <source>
        <dbReference type="SAM" id="MobiDB-lite"/>
    </source>
</evidence>
<feature type="region of interest" description="Disordered" evidence="8">
    <location>
        <begin position="543"/>
        <end position="573"/>
    </location>
</feature>
<protein>
    <recommendedName>
        <fullName evidence="7">Glutathione hydrolase proenzyme</fullName>
        <ecNumber evidence="7">2.3.2.2</ecNumber>
        <ecNumber evidence="7">3.4.19.13</ecNumber>
    </recommendedName>
    <component>
        <recommendedName>
            <fullName evidence="7">Glutathione hydrolase large chain</fullName>
        </recommendedName>
    </component>
    <component>
        <recommendedName>
            <fullName evidence="7">Glutathione hydrolase small chain</fullName>
        </recommendedName>
    </component>
</protein>
<feature type="chain" id="PRO_5022860148" description="Glutathione hydrolase proenzyme" evidence="9">
    <location>
        <begin position="25"/>
        <end position="573"/>
    </location>
</feature>
<keyword evidence="7" id="KW-0317">Glutathione biosynthesis</keyword>
<dbReference type="InterPro" id="IPR029055">
    <property type="entry name" value="Ntn_hydrolases_N"/>
</dbReference>
<feature type="binding site" evidence="6">
    <location>
        <begin position="392"/>
        <end position="394"/>
    </location>
    <ligand>
        <name>L-glutamate</name>
        <dbReference type="ChEBI" id="CHEBI:29985"/>
    </ligand>
</feature>
<comment type="PTM">
    <text evidence="7">Cleaved by autocatalysis into a large and a small subunit.</text>
</comment>
<evidence type="ECO:0000256" key="3">
    <source>
        <dbReference type="ARBA" id="ARBA00023315"/>
    </source>
</evidence>
<evidence type="ECO:0000256" key="1">
    <source>
        <dbReference type="ARBA" id="ARBA00001049"/>
    </source>
</evidence>
<proteinExistence type="inferred from homology"/>
<evidence type="ECO:0000256" key="2">
    <source>
        <dbReference type="ARBA" id="ARBA00001089"/>
    </source>
</evidence>
<feature type="binding site" evidence="6">
    <location>
        <position position="96"/>
    </location>
    <ligand>
        <name>L-glutamate</name>
        <dbReference type="ChEBI" id="CHEBI:29985"/>
    </ligand>
</feature>
<feature type="active site" description="Nucleophile" evidence="5">
    <location>
        <position position="374"/>
    </location>
</feature>
<dbReference type="AlphaFoldDB" id="A0A5C6CN40"/>
<keyword evidence="3 7" id="KW-0012">Acyltransferase</keyword>
<dbReference type="InterPro" id="IPR043138">
    <property type="entry name" value="GGT_lsub"/>
</dbReference>
<dbReference type="PANTHER" id="PTHR43199">
    <property type="entry name" value="GLUTATHIONE HYDROLASE"/>
    <property type="match status" value="1"/>
</dbReference>
<keyword evidence="9" id="KW-0732">Signal</keyword>
<name>A0A5C6CN40_9BACT</name>
<dbReference type="Pfam" id="PF01019">
    <property type="entry name" value="G_glu_transpept"/>
    <property type="match status" value="1"/>
</dbReference>
<dbReference type="EC" id="2.3.2.2" evidence="7"/>
<dbReference type="GO" id="GO:0006751">
    <property type="term" value="P:glutathione catabolic process"/>
    <property type="evidence" value="ECO:0007669"/>
    <property type="project" value="UniProtKB-UniRule"/>
</dbReference>
<dbReference type="Proteomes" id="UP000318437">
    <property type="component" value="Unassembled WGS sequence"/>
</dbReference>
<evidence type="ECO:0000313" key="11">
    <source>
        <dbReference type="Proteomes" id="UP000318437"/>
    </source>
</evidence>
<feature type="compositionally biased region" description="Basic and acidic residues" evidence="8">
    <location>
        <begin position="544"/>
        <end position="556"/>
    </location>
</feature>
<comment type="catalytic activity">
    <reaction evidence="2 7">
        <text>glutathione + H2O = L-cysteinylglycine + L-glutamate</text>
        <dbReference type="Rhea" id="RHEA:28807"/>
        <dbReference type="ChEBI" id="CHEBI:15377"/>
        <dbReference type="ChEBI" id="CHEBI:29985"/>
        <dbReference type="ChEBI" id="CHEBI:57925"/>
        <dbReference type="ChEBI" id="CHEBI:61694"/>
        <dbReference type="EC" id="3.4.19.13"/>
    </reaction>
</comment>
<keyword evidence="11" id="KW-1185">Reference proteome</keyword>